<dbReference type="RefSeq" id="WP_053236713.1">
    <property type="nucleotide sequence ID" value="NZ_CP011125.1"/>
</dbReference>
<accession>A0A0F6YLN9</accession>
<dbReference type="AlphaFoldDB" id="A0A0F6YLN9"/>
<keyword evidence="2" id="KW-1185">Reference proteome</keyword>
<dbReference type="Proteomes" id="UP000034883">
    <property type="component" value="Chromosome"/>
</dbReference>
<evidence type="ECO:0000313" key="1">
    <source>
        <dbReference type="EMBL" id="AKF09685.1"/>
    </source>
</evidence>
<dbReference type="STRING" id="927083.DB32_006834"/>
<protein>
    <submittedName>
        <fullName evidence="1">Uncharacterized protein</fullName>
    </submittedName>
</protein>
<gene>
    <name evidence="1" type="ORF">DB32_006834</name>
</gene>
<organism evidence="1 2">
    <name type="scientific">Sandaracinus amylolyticus</name>
    <dbReference type="NCBI Taxonomy" id="927083"/>
    <lineage>
        <taxon>Bacteria</taxon>
        <taxon>Pseudomonadati</taxon>
        <taxon>Myxococcota</taxon>
        <taxon>Polyangia</taxon>
        <taxon>Polyangiales</taxon>
        <taxon>Sandaracinaceae</taxon>
        <taxon>Sandaracinus</taxon>
    </lineage>
</organism>
<dbReference type="EMBL" id="CP011125">
    <property type="protein sequence ID" value="AKF09685.1"/>
    <property type="molecule type" value="Genomic_DNA"/>
</dbReference>
<name>A0A0F6YLN9_9BACT</name>
<sequence>MIGGKGLVHVSTSDLKLMLSRLHRGQLSCPVTHDRLVIAGLPQLVDKVDFLKGLDEPAVRAVLVAVIAERRANEPRS</sequence>
<reference evidence="1 2" key="1">
    <citation type="submission" date="2015-03" db="EMBL/GenBank/DDBJ databases">
        <title>Genome assembly of Sandaracinus amylolyticus DSM 53668.</title>
        <authorList>
            <person name="Sharma G."/>
            <person name="Subramanian S."/>
        </authorList>
    </citation>
    <scope>NUCLEOTIDE SEQUENCE [LARGE SCALE GENOMIC DNA]</scope>
    <source>
        <strain evidence="1 2">DSM 53668</strain>
    </source>
</reference>
<proteinExistence type="predicted"/>
<evidence type="ECO:0000313" key="2">
    <source>
        <dbReference type="Proteomes" id="UP000034883"/>
    </source>
</evidence>
<dbReference type="KEGG" id="samy:DB32_006834"/>